<dbReference type="InterPro" id="IPR058418">
    <property type="entry name" value="DUF8105"/>
</dbReference>
<gene>
    <name evidence="2" type="ORF">GOC85_09960</name>
</gene>
<dbReference type="RefSeq" id="WP_170076554.1">
    <property type="nucleotide sequence ID" value="NZ_WOWC01000001.1"/>
</dbReference>
<evidence type="ECO:0000256" key="1">
    <source>
        <dbReference type="SAM" id="MobiDB-lite"/>
    </source>
</evidence>
<dbReference type="EMBL" id="WOWC01000001">
    <property type="protein sequence ID" value="NLV02910.1"/>
    <property type="molecule type" value="Genomic_DNA"/>
</dbReference>
<dbReference type="Pfam" id="PF26407">
    <property type="entry name" value="DUF8105"/>
    <property type="match status" value="1"/>
</dbReference>
<comment type="caution">
    <text evidence="2">The sequence shown here is derived from an EMBL/GenBank/DDBJ whole genome shotgun (WGS) entry which is preliminary data.</text>
</comment>
<reference evidence="2" key="1">
    <citation type="submission" date="2019-12" db="EMBL/GenBank/DDBJ databases">
        <title>Haloferax alexandrinus strain pws11.</title>
        <authorList>
            <person name="Verma D.K."/>
            <person name="Gopal K."/>
            <person name="Prasad E.S."/>
        </authorList>
    </citation>
    <scope>NUCLEOTIDE SEQUENCE</scope>
    <source>
        <strain evidence="2">Pws11</strain>
    </source>
</reference>
<organism evidence="2 3">
    <name type="scientific">Haloferax volcanii</name>
    <name type="common">Halobacterium volcanii</name>
    <dbReference type="NCBI Taxonomy" id="2246"/>
    <lineage>
        <taxon>Archaea</taxon>
        <taxon>Methanobacteriati</taxon>
        <taxon>Methanobacteriota</taxon>
        <taxon>Stenosarchaea group</taxon>
        <taxon>Halobacteria</taxon>
        <taxon>Halobacteriales</taxon>
        <taxon>Haloferacaceae</taxon>
        <taxon>Haloferax</taxon>
    </lineage>
</organism>
<feature type="region of interest" description="Disordered" evidence="1">
    <location>
        <begin position="1"/>
        <end position="22"/>
    </location>
</feature>
<dbReference type="Proteomes" id="UP000619835">
    <property type="component" value="Unassembled WGS sequence"/>
</dbReference>
<evidence type="ECO:0000313" key="2">
    <source>
        <dbReference type="EMBL" id="NLV02910.1"/>
    </source>
</evidence>
<dbReference type="AlphaFoldDB" id="A0A847TUD5"/>
<feature type="region of interest" description="Disordered" evidence="1">
    <location>
        <begin position="100"/>
        <end position="120"/>
    </location>
</feature>
<proteinExistence type="predicted"/>
<evidence type="ECO:0000313" key="3">
    <source>
        <dbReference type="Proteomes" id="UP000619835"/>
    </source>
</evidence>
<sequence length="120" mass="13373">MECPDCGEPYVSREVGPGRPPSTPLANAILDTEQGEKVVLHRQCWTCGWSEDRHIEVAAIETEHGDPEIVDRQQRLSELVGLLEGTEDTETLESVLQYVRQQQSEGDSVPPSLEEDRDGD</sequence>
<name>A0A847TUD5_HALVO</name>
<protein>
    <submittedName>
        <fullName evidence="2">Uncharacterized protein</fullName>
    </submittedName>
</protein>
<accession>A0A847TUD5</accession>